<dbReference type="Proteomes" id="UP001589776">
    <property type="component" value="Unassembled WGS sequence"/>
</dbReference>
<gene>
    <name evidence="1" type="ORF">ACFFK0_15535</name>
</gene>
<evidence type="ECO:0000313" key="2">
    <source>
        <dbReference type="Proteomes" id="UP001589776"/>
    </source>
</evidence>
<organism evidence="1 2">
    <name type="scientific">Paenibacillus chartarius</name>
    <dbReference type="NCBI Taxonomy" id="747481"/>
    <lineage>
        <taxon>Bacteria</taxon>
        <taxon>Bacillati</taxon>
        <taxon>Bacillota</taxon>
        <taxon>Bacilli</taxon>
        <taxon>Bacillales</taxon>
        <taxon>Paenibacillaceae</taxon>
        <taxon>Paenibacillus</taxon>
    </lineage>
</organism>
<protein>
    <submittedName>
        <fullName evidence="1">Uncharacterized protein</fullName>
    </submittedName>
</protein>
<sequence>MLIHRRLHAQSPMDNDWVEVGRRGSGNVLSVQMMAMPSDEHSVLFRMVNRKTGAIVVEPWILHRDLIRMLHSGLSMLNDKQEHPAIFPRLRFNRRKK</sequence>
<dbReference type="RefSeq" id="WP_377471174.1">
    <property type="nucleotide sequence ID" value="NZ_JBHLWN010000063.1"/>
</dbReference>
<dbReference type="EMBL" id="JBHLWN010000063">
    <property type="protein sequence ID" value="MFC0213842.1"/>
    <property type="molecule type" value="Genomic_DNA"/>
</dbReference>
<comment type="caution">
    <text evidence="1">The sequence shown here is derived from an EMBL/GenBank/DDBJ whole genome shotgun (WGS) entry which is preliminary data.</text>
</comment>
<accession>A0ABV6DMH2</accession>
<reference evidence="1 2" key="1">
    <citation type="submission" date="2024-09" db="EMBL/GenBank/DDBJ databases">
        <authorList>
            <person name="Sun Q."/>
            <person name="Mori K."/>
        </authorList>
    </citation>
    <scope>NUCLEOTIDE SEQUENCE [LARGE SCALE GENOMIC DNA]</scope>
    <source>
        <strain evidence="1 2">CCM 7759</strain>
    </source>
</reference>
<keyword evidence="2" id="KW-1185">Reference proteome</keyword>
<evidence type="ECO:0000313" key="1">
    <source>
        <dbReference type="EMBL" id="MFC0213842.1"/>
    </source>
</evidence>
<name>A0ABV6DMH2_9BACL</name>
<proteinExistence type="predicted"/>